<dbReference type="Gramene" id="RZC83688">
    <property type="protein sequence ID" value="RZC83688"/>
    <property type="gene ID" value="C5167_046475"/>
</dbReference>
<evidence type="ECO:0000313" key="6">
    <source>
        <dbReference type="Proteomes" id="UP000316621"/>
    </source>
</evidence>
<protein>
    <submittedName>
        <fullName evidence="5">Uncharacterized protein</fullName>
    </submittedName>
</protein>
<reference evidence="5 6" key="1">
    <citation type="journal article" date="2018" name="Science">
        <title>The opium poppy genome and morphinan production.</title>
        <authorList>
            <person name="Guo L."/>
            <person name="Winzer T."/>
            <person name="Yang X."/>
            <person name="Li Y."/>
            <person name="Ning Z."/>
            <person name="He Z."/>
            <person name="Teodor R."/>
            <person name="Lu Y."/>
            <person name="Bowser T.A."/>
            <person name="Graham I.A."/>
            <person name="Ye K."/>
        </authorList>
    </citation>
    <scope>NUCLEOTIDE SEQUENCE [LARGE SCALE GENOMIC DNA]</scope>
    <source>
        <strain evidence="6">cv. HN1</strain>
        <tissue evidence="5">Leaves</tissue>
    </source>
</reference>
<dbReference type="PANTHER" id="PTHR23155">
    <property type="entry name" value="DISEASE RESISTANCE PROTEIN RP"/>
    <property type="match status" value="1"/>
</dbReference>
<proteinExistence type="predicted"/>
<dbReference type="PRINTS" id="PR00364">
    <property type="entry name" value="DISEASERSIST"/>
</dbReference>
<dbReference type="InterPro" id="IPR044974">
    <property type="entry name" value="Disease_R_plants"/>
</dbReference>
<dbReference type="AlphaFoldDB" id="A0A4Y7LGL3"/>
<dbReference type="InterPro" id="IPR042197">
    <property type="entry name" value="Apaf_helical"/>
</dbReference>
<dbReference type="Gene3D" id="3.40.50.300">
    <property type="entry name" value="P-loop containing nucleotide triphosphate hydrolases"/>
    <property type="match status" value="1"/>
</dbReference>
<feature type="domain" description="NB-ARC" evidence="3">
    <location>
        <begin position="15"/>
        <end position="107"/>
    </location>
</feature>
<keyword evidence="6" id="KW-1185">Reference proteome</keyword>
<feature type="domain" description="Disease resistance protein winged helix" evidence="4">
    <location>
        <begin position="196"/>
        <end position="233"/>
    </location>
</feature>
<dbReference type="GO" id="GO:0043531">
    <property type="term" value="F:ADP binding"/>
    <property type="evidence" value="ECO:0007669"/>
    <property type="project" value="InterPro"/>
</dbReference>
<dbReference type="InterPro" id="IPR058922">
    <property type="entry name" value="WHD_DRP"/>
</dbReference>
<dbReference type="OMA" id="YANPISH"/>
<dbReference type="Pfam" id="PF00931">
    <property type="entry name" value="NB-ARC"/>
    <property type="match status" value="1"/>
</dbReference>
<evidence type="ECO:0000313" key="5">
    <source>
        <dbReference type="EMBL" id="RZC83688.1"/>
    </source>
</evidence>
<dbReference type="FunFam" id="1.10.8.430:FF:000003">
    <property type="entry name" value="Probable disease resistance protein At5g66910"/>
    <property type="match status" value="1"/>
</dbReference>
<dbReference type="GO" id="GO:0098542">
    <property type="term" value="P:defense response to other organism"/>
    <property type="evidence" value="ECO:0007669"/>
    <property type="project" value="TreeGrafter"/>
</dbReference>
<name>A0A4Y7LGL3_PAPSO</name>
<evidence type="ECO:0000259" key="4">
    <source>
        <dbReference type="Pfam" id="PF23559"/>
    </source>
</evidence>
<dbReference type="PANTHER" id="PTHR23155:SF1185">
    <property type="entry name" value="DISEASE RESISTANCE RPP8-LIKE PROTEIN 3-RELATED"/>
    <property type="match status" value="1"/>
</dbReference>
<dbReference type="InterPro" id="IPR027417">
    <property type="entry name" value="P-loop_NTPase"/>
</dbReference>
<gene>
    <name evidence="5" type="ORF">C5167_046475</name>
</gene>
<evidence type="ECO:0000259" key="3">
    <source>
        <dbReference type="Pfam" id="PF00931"/>
    </source>
</evidence>
<keyword evidence="1" id="KW-0677">Repeat</keyword>
<dbReference type="Pfam" id="PF23559">
    <property type="entry name" value="WHD_DRP"/>
    <property type="match status" value="1"/>
</dbReference>
<dbReference type="Proteomes" id="UP000316621">
    <property type="component" value="Chromosome 11"/>
</dbReference>
<evidence type="ECO:0000256" key="1">
    <source>
        <dbReference type="ARBA" id="ARBA00022737"/>
    </source>
</evidence>
<keyword evidence="2" id="KW-0611">Plant defense</keyword>
<dbReference type="SUPFAM" id="SSF52540">
    <property type="entry name" value="P-loop containing nucleoside triphosphate hydrolases"/>
    <property type="match status" value="1"/>
</dbReference>
<dbReference type="EMBL" id="CM010725">
    <property type="protein sequence ID" value="RZC83688.1"/>
    <property type="molecule type" value="Genomic_DNA"/>
</dbReference>
<organism evidence="5 6">
    <name type="scientific">Papaver somniferum</name>
    <name type="common">Opium poppy</name>
    <dbReference type="NCBI Taxonomy" id="3469"/>
    <lineage>
        <taxon>Eukaryota</taxon>
        <taxon>Viridiplantae</taxon>
        <taxon>Streptophyta</taxon>
        <taxon>Embryophyta</taxon>
        <taxon>Tracheophyta</taxon>
        <taxon>Spermatophyta</taxon>
        <taxon>Magnoliopsida</taxon>
        <taxon>Ranunculales</taxon>
        <taxon>Papaveraceae</taxon>
        <taxon>Papaveroideae</taxon>
        <taxon>Papaver</taxon>
    </lineage>
</organism>
<accession>A0A4Y7LGL3</accession>
<dbReference type="InterPro" id="IPR002182">
    <property type="entry name" value="NB-ARC"/>
</dbReference>
<dbReference type="Gene3D" id="1.10.8.430">
    <property type="entry name" value="Helical domain of apoptotic protease-activating factors"/>
    <property type="match status" value="1"/>
</dbReference>
<dbReference type="InterPro" id="IPR036388">
    <property type="entry name" value="WH-like_DNA-bd_sf"/>
</dbReference>
<sequence length="240" mass="27468">MKKCMTVTDSELQMLKAMSATYLVEKLYNYLQDKRYFVVLDDVWKFDHWNTLSPAFPTGKRGSKVLLTTRNKDVALQVDPWSLDFQPQHLTDEESWELLCKKAFPDNTTGVKRCPARLEKLGREMVRKCGGLPLGICVLGGLLATKSSEVKQWELVHRDVISYISKGENGGVMGILALSYHDLPCHLKPCFLYLGLFPEDYAIPRKKLIPLWIAEGFIPHTQEKLHATMEDIPKHQYLAE</sequence>
<evidence type="ECO:0000256" key="2">
    <source>
        <dbReference type="ARBA" id="ARBA00022821"/>
    </source>
</evidence>
<dbReference type="Gene3D" id="1.10.10.10">
    <property type="entry name" value="Winged helix-like DNA-binding domain superfamily/Winged helix DNA-binding domain"/>
    <property type="match status" value="1"/>
</dbReference>